<dbReference type="PANTHER" id="PTHR37984">
    <property type="entry name" value="PROTEIN CBG26694"/>
    <property type="match status" value="1"/>
</dbReference>
<feature type="domain" description="Reverse transcriptase/retrotransposon-derived protein RNase H-like" evidence="2">
    <location>
        <begin position="42"/>
        <end position="98"/>
    </location>
</feature>
<sequence length="376" mass="43173">MEMPEPTRVEGVRRMMGMANYLGKFLPHTTARSKICSVKIPSGSVLSQQQTDGKWRPIVFISGGMSEAEKHYAQIEKEALTTTWACERLSPYLLGLKFNHSKLPATEARLKVIQEKQKADLVCAKLIKYCQTEWPERYALPPDLAPYRPERETLTVVRELLLRGQKILIPHCMRQEILHDLHNSHQGLWKGEGEKLKALMTYRATPLESGFSPAQLLMGRQLRTTILQLPTTLLPRWLNIRGFRKSEKRAKENQQHKYNLRHRARTLPPLQSGQNVWLPREEKQGTVIQQATTPRSYIIHTDEGQLRRNRTQMRTLPQPQPQTTPETPVATPEPSNTETHTHITRETNAQIHTDTTSTPYVTTSGRVSRPPQRLNL</sequence>
<keyword evidence="4" id="KW-1185">Reference proteome</keyword>
<dbReference type="EMBL" id="CAWUFR010000948">
    <property type="protein sequence ID" value="CAK6982086.1"/>
    <property type="molecule type" value="Genomic_DNA"/>
</dbReference>
<feature type="compositionally biased region" description="Low complexity" evidence="1">
    <location>
        <begin position="353"/>
        <end position="363"/>
    </location>
</feature>
<proteinExistence type="predicted"/>
<evidence type="ECO:0000259" key="2">
    <source>
        <dbReference type="Pfam" id="PF17919"/>
    </source>
</evidence>
<accession>A0AAV1QCV8</accession>
<feature type="compositionally biased region" description="Low complexity" evidence="1">
    <location>
        <begin position="312"/>
        <end position="332"/>
    </location>
</feature>
<dbReference type="Proteomes" id="UP001314229">
    <property type="component" value="Unassembled WGS sequence"/>
</dbReference>
<comment type="caution">
    <text evidence="3">The sequence shown here is derived from an EMBL/GenBank/DDBJ whole genome shotgun (WGS) entry which is preliminary data.</text>
</comment>
<gene>
    <name evidence="3" type="ORF">FSCOSCO3_A007488</name>
</gene>
<dbReference type="GO" id="GO:0003964">
    <property type="term" value="F:RNA-directed DNA polymerase activity"/>
    <property type="evidence" value="ECO:0007669"/>
    <property type="project" value="UniProtKB-KW"/>
</dbReference>
<evidence type="ECO:0000313" key="4">
    <source>
        <dbReference type="Proteomes" id="UP001314229"/>
    </source>
</evidence>
<name>A0AAV1QCV8_SCOSC</name>
<dbReference type="GO" id="GO:0004519">
    <property type="term" value="F:endonuclease activity"/>
    <property type="evidence" value="ECO:0007669"/>
    <property type="project" value="UniProtKB-KW"/>
</dbReference>
<dbReference type="AlphaFoldDB" id="A0AAV1QCV8"/>
<dbReference type="InterPro" id="IPR050951">
    <property type="entry name" value="Retrovirus_Pol_polyprotein"/>
</dbReference>
<dbReference type="InterPro" id="IPR043502">
    <property type="entry name" value="DNA/RNA_pol_sf"/>
</dbReference>
<reference evidence="3 4" key="1">
    <citation type="submission" date="2024-01" db="EMBL/GenBank/DDBJ databases">
        <authorList>
            <person name="Alioto T."/>
            <person name="Alioto T."/>
            <person name="Gomez Garrido J."/>
        </authorList>
    </citation>
    <scope>NUCLEOTIDE SEQUENCE [LARGE SCALE GENOMIC DNA]</scope>
</reference>
<protein>
    <submittedName>
        <fullName evidence="3">Transposon Ty3-G Gag-Pol poly</fullName>
    </submittedName>
</protein>
<feature type="region of interest" description="Disordered" evidence="1">
    <location>
        <begin position="304"/>
        <end position="376"/>
    </location>
</feature>
<dbReference type="InterPro" id="IPR041577">
    <property type="entry name" value="RT_RNaseH_2"/>
</dbReference>
<organism evidence="3 4">
    <name type="scientific">Scomber scombrus</name>
    <name type="common">Atlantic mackerel</name>
    <name type="synonym">Scomber vernalis</name>
    <dbReference type="NCBI Taxonomy" id="13677"/>
    <lineage>
        <taxon>Eukaryota</taxon>
        <taxon>Metazoa</taxon>
        <taxon>Chordata</taxon>
        <taxon>Craniata</taxon>
        <taxon>Vertebrata</taxon>
        <taxon>Euteleostomi</taxon>
        <taxon>Actinopterygii</taxon>
        <taxon>Neopterygii</taxon>
        <taxon>Teleostei</taxon>
        <taxon>Neoteleostei</taxon>
        <taxon>Acanthomorphata</taxon>
        <taxon>Pelagiaria</taxon>
        <taxon>Scombriformes</taxon>
        <taxon>Scombridae</taxon>
        <taxon>Scomber</taxon>
    </lineage>
</organism>
<dbReference type="GO" id="GO:0016787">
    <property type="term" value="F:hydrolase activity"/>
    <property type="evidence" value="ECO:0007669"/>
    <property type="project" value="UniProtKB-KW"/>
</dbReference>
<evidence type="ECO:0000256" key="1">
    <source>
        <dbReference type="SAM" id="MobiDB-lite"/>
    </source>
</evidence>
<dbReference type="PANTHER" id="PTHR37984:SF9">
    <property type="entry name" value="INTEGRASE CATALYTIC DOMAIN-CONTAINING PROTEIN"/>
    <property type="match status" value="1"/>
</dbReference>
<dbReference type="SUPFAM" id="SSF56672">
    <property type="entry name" value="DNA/RNA polymerases"/>
    <property type="match status" value="1"/>
</dbReference>
<dbReference type="Pfam" id="PF17919">
    <property type="entry name" value="RT_RNaseH_2"/>
    <property type="match status" value="1"/>
</dbReference>
<evidence type="ECO:0000313" key="3">
    <source>
        <dbReference type="EMBL" id="CAK6982086.1"/>
    </source>
</evidence>